<organism evidence="1 2">
    <name type="scientific">candidate division WS6 bacterium GW2011_GWC2_36_7</name>
    <dbReference type="NCBI Taxonomy" id="1619091"/>
    <lineage>
        <taxon>Bacteria</taxon>
        <taxon>Candidatus Dojkabacteria</taxon>
    </lineage>
</organism>
<dbReference type="Gene3D" id="3.40.50.300">
    <property type="entry name" value="P-loop containing nucleotide triphosphate hydrolases"/>
    <property type="match status" value="1"/>
</dbReference>
<dbReference type="Proteomes" id="UP000034075">
    <property type="component" value="Unassembled WGS sequence"/>
</dbReference>
<protein>
    <submittedName>
        <fullName evidence="1">ABC transporter related protein</fullName>
    </submittedName>
</protein>
<dbReference type="EMBL" id="LBSF01000026">
    <property type="protein sequence ID" value="KKQ11451.1"/>
    <property type="molecule type" value="Genomic_DNA"/>
</dbReference>
<sequence>VLDQGRIVEEGSHHELLAMNGKYANAFKKQAEGYL</sequence>
<dbReference type="InterPro" id="IPR027417">
    <property type="entry name" value="P-loop_NTPase"/>
</dbReference>
<comment type="caution">
    <text evidence="1">The sequence shown here is derived from an EMBL/GenBank/DDBJ whole genome shotgun (WGS) entry which is preliminary data.</text>
</comment>
<evidence type="ECO:0000313" key="2">
    <source>
        <dbReference type="Proteomes" id="UP000034075"/>
    </source>
</evidence>
<dbReference type="AlphaFoldDB" id="A0A0G0I5S0"/>
<accession>A0A0G0I5S0</accession>
<reference evidence="1" key="1">
    <citation type="journal article" date="2015" name="Nature">
        <title>rRNA introns, odd ribosomes, and small enigmatic genomes across a large radiation of phyla.</title>
        <authorList>
            <person name="Brown C.T."/>
            <person name="Hug L.A."/>
            <person name="Thomas B.C."/>
            <person name="Sharon I."/>
            <person name="Castelle C.J."/>
            <person name="Singh A."/>
            <person name="Wilkins M.J."/>
            <person name="Williams K.H."/>
            <person name="Banfield J.F."/>
        </authorList>
    </citation>
    <scope>NUCLEOTIDE SEQUENCE [LARGE SCALE GENOMIC DNA]</scope>
</reference>
<proteinExistence type="predicted"/>
<evidence type="ECO:0000313" key="1">
    <source>
        <dbReference type="EMBL" id="KKQ11451.1"/>
    </source>
</evidence>
<name>A0A0G0I5S0_9BACT</name>
<gene>
    <name evidence="1" type="ORF">US24_C0026G0001</name>
</gene>
<feature type="non-terminal residue" evidence="1">
    <location>
        <position position="1"/>
    </location>
</feature>